<proteinExistence type="predicted"/>
<evidence type="ECO:0000313" key="2">
    <source>
        <dbReference type="EMBL" id="MBG6134675.1"/>
    </source>
</evidence>
<dbReference type="RefSeq" id="WP_197001883.1">
    <property type="nucleotide sequence ID" value="NZ_BONS01000023.1"/>
</dbReference>
<accession>A0A8J7G7T5</accession>
<gene>
    <name evidence="2" type="ORF">IW245_000869</name>
</gene>
<evidence type="ECO:0000256" key="1">
    <source>
        <dbReference type="SAM" id="MobiDB-lite"/>
    </source>
</evidence>
<dbReference type="PIRSF" id="PIRSF037196">
    <property type="entry name" value="Pyoverdine_chromoph_PvcA"/>
    <property type="match status" value="1"/>
</dbReference>
<dbReference type="EMBL" id="JADOUF010000001">
    <property type="protein sequence ID" value="MBG6134675.1"/>
    <property type="molecule type" value="Genomic_DNA"/>
</dbReference>
<dbReference type="InterPro" id="IPR007817">
    <property type="entry name" value="Isocyanide_synthase_DIT1"/>
</dbReference>
<feature type="region of interest" description="Disordered" evidence="1">
    <location>
        <begin position="1"/>
        <end position="24"/>
    </location>
</feature>
<dbReference type="PANTHER" id="PTHR37285">
    <property type="entry name" value="SPORE WALL MATURATION PROTEIN DIT1"/>
    <property type="match status" value="1"/>
</dbReference>
<organism evidence="2 3">
    <name type="scientific">Longispora fulva</name>
    <dbReference type="NCBI Taxonomy" id="619741"/>
    <lineage>
        <taxon>Bacteria</taxon>
        <taxon>Bacillati</taxon>
        <taxon>Actinomycetota</taxon>
        <taxon>Actinomycetes</taxon>
        <taxon>Micromonosporales</taxon>
        <taxon>Micromonosporaceae</taxon>
        <taxon>Longispora</taxon>
    </lineage>
</organism>
<dbReference type="InterPro" id="IPR017133">
    <property type="entry name" value="PvcA"/>
</dbReference>
<keyword evidence="3" id="KW-1185">Reference proteome</keyword>
<dbReference type="PANTHER" id="PTHR37285:SF5">
    <property type="entry name" value="SPORE WALL MATURATION PROTEIN DIT1"/>
    <property type="match status" value="1"/>
</dbReference>
<dbReference type="Gene3D" id="3.30.60.140">
    <property type="match status" value="1"/>
</dbReference>
<sequence>MLPKNGSSSITFGTPPSIGPKRAGHTDEIAERVLRWVFRYRRLAEPEDPCATVPCERCFDIHRPTVAAFVAAGRPIHFVLPAFPAKSPNPGKVLGTLPDLAERLAVEFLQSMCEHIGRFHEPGASITICSDGHVFADLVGVSDLDVSAYGAELKKVIAATGGGAIDTYSLDDVFGRQPYDQSRALLDRDWATPLPELRERVRRDPTWTTLFNGIHRFVFEDAAALNPDQSRTKLRDAAKDVAYGVIARSNAWSRIVESAFPGAVRLSIHPQPVHSPKIGLHLVPTRDAWLTPWHGTALHDGNGLALVKRAEAESLAAQMVWRHNRPSHFVAASAPHRR</sequence>
<dbReference type="Proteomes" id="UP000622552">
    <property type="component" value="Unassembled WGS sequence"/>
</dbReference>
<dbReference type="AlphaFoldDB" id="A0A8J7G7T5"/>
<dbReference type="Pfam" id="PF05141">
    <property type="entry name" value="DIT1_PvcA"/>
    <property type="match status" value="1"/>
</dbReference>
<feature type="compositionally biased region" description="Polar residues" evidence="1">
    <location>
        <begin position="1"/>
        <end position="14"/>
    </location>
</feature>
<protein>
    <submittedName>
        <fullName evidence="2">Pyoverdine/dityrosine biosynthesis protein Dit1</fullName>
    </submittedName>
</protein>
<comment type="caution">
    <text evidence="2">The sequence shown here is derived from an EMBL/GenBank/DDBJ whole genome shotgun (WGS) entry which is preliminary data.</text>
</comment>
<name>A0A8J7G7T5_9ACTN</name>
<reference evidence="2" key="1">
    <citation type="submission" date="2020-11" db="EMBL/GenBank/DDBJ databases">
        <title>Sequencing the genomes of 1000 actinobacteria strains.</title>
        <authorList>
            <person name="Klenk H.-P."/>
        </authorList>
    </citation>
    <scope>NUCLEOTIDE SEQUENCE</scope>
    <source>
        <strain evidence="2">DSM 45356</strain>
    </source>
</reference>
<evidence type="ECO:0000313" key="3">
    <source>
        <dbReference type="Proteomes" id="UP000622552"/>
    </source>
</evidence>